<evidence type="ECO:0000313" key="2">
    <source>
        <dbReference type="Proteomes" id="UP000759246"/>
    </source>
</evidence>
<feature type="non-terminal residue" evidence="1">
    <location>
        <position position="102"/>
    </location>
</feature>
<name>A0A929RPY1_9ACTO</name>
<proteinExistence type="predicted"/>
<protein>
    <submittedName>
        <fullName evidence="1">Phosphomannomutase</fullName>
    </submittedName>
</protein>
<gene>
    <name evidence="1" type="ORF">HXK09_07340</name>
</gene>
<organism evidence="1 2">
    <name type="scientific">Actinomyces bouchesdurhonensis</name>
    <dbReference type="NCBI Taxonomy" id="1852361"/>
    <lineage>
        <taxon>Bacteria</taxon>
        <taxon>Bacillati</taxon>
        <taxon>Actinomycetota</taxon>
        <taxon>Actinomycetes</taxon>
        <taxon>Actinomycetales</taxon>
        <taxon>Actinomycetaceae</taxon>
        <taxon>Actinomyces</taxon>
    </lineage>
</organism>
<dbReference type="EMBL" id="JABZGF010000257">
    <property type="protein sequence ID" value="MBF0966950.1"/>
    <property type="molecule type" value="Genomic_DNA"/>
</dbReference>
<reference evidence="1" key="1">
    <citation type="submission" date="2020-04" db="EMBL/GenBank/DDBJ databases">
        <title>Deep metagenomics examines the oral microbiome during advanced dental caries in children, revealing novel taxa and co-occurrences with host molecules.</title>
        <authorList>
            <person name="Baker J.L."/>
            <person name="Morton J.T."/>
            <person name="Dinis M."/>
            <person name="Alvarez R."/>
            <person name="Tran N.C."/>
            <person name="Knight R."/>
            <person name="Edlund A."/>
        </authorList>
    </citation>
    <scope>NUCLEOTIDE SEQUENCE</scope>
    <source>
        <strain evidence="1">JCVI_30_bin.13</strain>
    </source>
</reference>
<sequence>MTRCADPSLFAGVASFLSASTGGRFRFIIGYESEEGAEAAREGASIVEGSGGHALLMPRALPAPVTAFSVRMVMADGAVYVRADGEAIIYLGGRAVDRSREG</sequence>
<dbReference type="AlphaFoldDB" id="A0A929RPY1"/>
<dbReference type="Proteomes" id="UP000759246">
    <property type="component" value="Unassembled WGS sequence"/>
</dbReference>
<evidence type="ECO:0000313" key="1">
    <source>
        <dbReference type="EMBL" id="MBF0966950.1"/>
    </source>
</evidence>
<accession>A0A929RPY1</accession>
<comment type="caution">
    <text evidence="1">The sequence shown here is derived from an EMBL/GenBank/DDBJ whole genome shotgun (WGS) entry which is preliminary data.</text>
</comment>